<dbReference type="InterPro" id="IPR010079">
    <property type="entry name" value="Xanthine_PRibTrfase"/>
</dbReference>
<accession>F3UXU3</accession>
<dbReference type="EC" id="2.4.2.22" evidence="5 6"/>
<dbReference type="GO" id="GO:0046110">
    <property type="term" value="P:xanthine metabolic process"/>
    <property type="evidence" value="ECO:0007669"/>
    <property type="project" value="UniProtKB-UniRule"/>
</dbReference>
<comment type="catalytic activity">
    <reaction evidence="5">
        <text>XMP + diphosphate = xanthine + 5-phospho-alpha-D-ribose 1-diphosphate</text>
        <dbReference type="Rhea" id="RHEA:10800"/>
        <dbReference type="ChEBI" id="CHEBI:17712"/>
        <dbReference type="ChEBI" id="CHEBI:33019"/>
        <dbReference type="ChEBI" id="CHEBI:57464"/>
        <dbReference type="ChEBI" id="CHEBI:58017"/>
        <dbReference type="EC" id="2.4.2.22"/>
    </reaction>
</comment>
<dbReference type="PANTHER" id="PTHR43864">
    <property type="entry name" value="HYPOXANTHINE/GUANINE PHOSPHORIBOSYLTRANSFERASE"/>
    <property type="match status" value="1"/>
</dbReference>
<dbReference type="HOGENOM" id="CLU_099015_0_0_9"/>
<dbReference type="NCBIfam" id="TIGR01744">
    <property type="entry name" value="XPRTase"/>
    <property type="match status" value="1"/>
</dbReference>
<feature type="binding site" evidence="5">
    <location>
        <position position="25"/>
    </location>
    <ligand>
        <name>xanthine</name>
        <dbReference type="ChEBI" id="CHEBI:17712"/>
    </ligand>
</feature>
<organism evidence="8 9">
    <name type="scientific">Streptococcus sanguinis SK49</name>
    <dbReference type="NCBI Taxonomy" id="888808"/>
    <lineage>
        <taxon>Bacteria</taxon>
        <taxon>Bacillati</taxon>
        <taxon>Bacillota</taxon>
        <taxon>Bacilli</taxon>
        <taxon>Lactobacillales</taxon>
        <taxon>Streptococcaceae</taxon>
        <taxon>Streptococcus</taxon>
    </lineage>
</organism>
<dbReference type="EMBL" id="AFFO01000010">
    <property type="protein sequence ID" value="EGJ38463.1"/>
    <property type="molecule type" value="Genomic_DNA"/>
</dbReference>
<reference evidence="8 9" key="1">
    <citation type="submission" date="2011-03" db="EMBL/GenBank/DDBJ databases">
        <authorList>
            <person name="Muzny D."/>
            <person name="Qin X."/>
            <person name="Deng J."/>
            <person name="Jiang H."/>
            <person name="Liu Y."/>
            <person name="Qu J."/>
            <person name="Song X.-Z."/>
            <person name="Zhang L."/>
            <person name="Thornton R."/>
            <person name="Coyle M."/>
            <person name="Francisco L."/>
            <person name="Jackson L."/>
            <person name="Javaid M."/>
            <person name="Korchina V."/>
            <person name="Kovar C."/>
            <person name="Mata R."/>
            <person name="Mathew T."/>
            <person name="Ngo R."/>
            <person name="Nguyen L."/>
            <person name="Nguyen N."/>
            <person name="Okwuonu G."/>
            <person name="Ongeri F."/>
            <person name="Pham C."/>
            <person name="Simmons D."/>
            <person name="Wilczek-Boney K."/>
            <person name="Hale W."/>
            <person name="Jakkamsetti A."/>
            <person name="Pham P."/>
            <person name="Ruth R."/>
            <person name="San Lucas F."/>
            <person name="Warren J."/>
            <person name="Zhang J."/>
            <person name="Zhao Z."/>
            <person name="Zhou C."/>
            <person name="Zhu D."/>
            <person name="Lee S."/>
            <person name="Bess C."/>
            <person name="Blankenburg K."/>
            <person name="Forbes L."/>
            <person name="Fu Q."/>
            <person name="Gubbala S."/>
            <person name="Hirani K."/>
            <person name="Jayaseelan J.C."/>
            <person name="Lara F."/>
            <person name="Munidasa M."/>
            <person name="Palculict T."/>
            <person name="Patil S."/>
            <person name="Pu L.-L."/>
            <person name="Saada N."/>
            <person name="Tang L."/>
            <person name="Weissenberger G."/>
            <person name="Zhu Y."/>
            <person name="Hemphill L."/>
            <person name="Shang Y."/>
            <person name="Youmans B."/>
            <person name="Ayvaz T."/>
            <person name="Ross M."/>
            <person name="Santibanez J."/>
            <person name="Aqrawi P."/>
            <person name="Gross S."/>
            <person name="Joshi V."/>
            <person name="Fowler G."/>
            <person name="Nazareth L."/>
            <person name="Reid J."/>
            <person name="Worley K."/>
            <person name="Petrosino J."/>
            <person name="Highlander S."/>
            <person name="Gibbs R."/>
        </authorList>
    </citation>
    <scope>NUCLEOTIDE SEQUENCE [LARGE SCALE GENOMIC DNA]</scope>
    <source>
        <strain evidence="8 9">SK49</strain>
    </source>
</reference>
<dbReference type="Gene3D" id="3.40.50.2020">
    <property type="match status" value="1"/>
</dbReference>
<dbReference type="SUPFAM" id="SSF53271">
    <property type="entry name" value="PRTase-like"/>
    <property type="match status" value="1"/>
</dbReference>
<comment type="subcellular location">
    <subcellularLocation>
        <location evidence="5">Cytoplasm</location>
    </subcellularLocation>
</comment>
<evidence type="ECO:0000256" key="6">
    <source>
        <dbReference type="NCBIfam" id="TIGR01744"/>
    </source>
</evidence>
<dbReference type="PANTHER" id="PTHR43864:SF1">
    <property type="entry name" value="XANTHINE PHOSPHORIBOSYLTRANSFERASE"/>
    <property type="match status" value="1"/>
</dbReference>
<dbReference type="InterPro" id="IPR050118">
    <property type="entry name" value="Pur/Pyrimidine_PRTase"/>
</dbReference>
<proteinExistence type="inferred from homology"/>
<comment type="pathway">
    <text evidence="5">Purine metabolism; XMP biosynthesis via salvage pathway; XMP from xanthine: step 1/1.</text>
</comment>
<evidence type="ECO:0000313" key="8">
    <source>
        <dbReference type="EMBL" id="EGJ38463.1"/>
    </source>
</evidence>
<dbReference type="Proteomes" id="UP000006459">
    <property type="component" value="Unassembled WGS sequence"/>
</dbReference>
<dbReference type="eggNOG" id="COG0503">
    <property type="taxonomic scope" value="Bacteria"/>
</dbReference>
<dbReference type="AlphaFoldDB" id="F3UXU3"/>
<name>F3UXU3_STRSA</name>
<evidence type="ECO:0000313" key="9">
    <source>
        <dbReference type="Proteomes" id="UP000006459"/>
    </source>
</evidence>
<evidence type="ECO:0000256" key="5">
    <source>
        <dbReference type="HAMAP-Rule" id="MF_01184"/>
    </source>
</evidence>
<dbReference type="NCBIfam" id="NF006671">
    <property type="entry name" value="PRK09219.1"/>
    <property type="match status" value="1"/>
</dbReference>
<dbReference type="PATRIC" id="fig|888808.3.peg.1291"/>
<comment type="caution">
    <text evidence="8">The sequence shown here is derived from an EMBL/GenBank/DDBJ whole genome shotgun (WGS) entry which is preliminary data.</text>
</comment>
<dbReference type="Pfam" id="PF00156">
    <property type="entry name" value="Pribosyltran"/>
    <property type="match status" value="1"/>
</dbReference>
<feature type="binding site" evidence="5">
    <location>
        <position position="32"/>
    </location>
    <ligand>
        <name>xanthine</name>
        <dbReference type="ChEBI" id="CHEBI:17712"/>
    </ligand>
</feature>
<keyword evidence="3 5" id="KW-0808">Transferase</keyword>
<comment type="subunit">
    <text evidence="5">Homodimer.</text>
</comment>
<keyword evidence="2 5" id="KW-0328">Glycosyltransferase</keyword>
<sequence>MNGVRMKKLEERILRDGQVLDENILKVDSFLTHQVDFSLMKEIGQVFAEVVKDVGITKVVTIEASGIAPAVYVAEALGLPMIFAKKAKNITMTEGILTAEVYSFTKQMTSTVSIAGKFLNSDDKVLIIDDFLANGQAAKGLITIIEQAGAQVEAVGIVIEKSFQDGRKLLETVGYRVLSLARIAGFEKGQIVFAEADI</sequence>
<feature type="binding site" evidence="5">
    <location>
        <begin position="133"/>
        <end position="137"/>
    </location>
    <ligand>
        <name>5-phospho-alpha-D-ribose 1-diphosphate</name>
        <dbReference type="ChEBI" id="CHEBI:58017"/>
    </ligand>
</feature>
<dbReference type="GO" id="GO:0005737">
    <property type="term" value="C:cytoplasm"/>
    <property type="evidence" value="ECO:0007669"/>
    <property type="project" value="UniProtKB-SubCell"/>
</dbReference>
<dbReference type="GO" id="GO:0000310">
    <property type="term" value="F:xanthine phosphoribosyltransferase activity"/>
    <property type="evidence" value="ECO:0007669"/>
    <property type="project" value="UniProtKB-UniRule"/>
</dbReference>
<dbReference type="UniPathway" id="UPA00602">
    <property type="reaction ID" value="UER00658"/>
</dbReference>
<dbReference type="InterPro" id="IPR029057">
    <property type="entry name" value="PRTase-like"/>
</dbReference>
<keyword evidence="1 5" id="KW-0963">Cytoplasm</keyword>
<protein>
    <recommendedName>
        <fullName evidence="5 6">Xanthine phosphoribosyltransferase</fullName>
        <shortName evidence="5">XPRTase</shortName>
        <ecNumber evidence="5 6">2.4.2.22</ecNumber>
    </recommendedName>
</protein>
<gene>
    <name evidence="5 8" type="primary">xpt</name>
    <name evidence="8" type="ORF">HMPREF9380_1320</name>
</gene>
<dbReference type="GO" id="GO:0006166">
    <property type="term" value="P:purine ribonucleoside salvage"/>
    <property type="evidence" value="ECO:0007669"/>
    <property type="project" value="UniProtKB-KW"/>
</dbReference>
<dbReference type="CDD" id="cd06223">
    <property type="entry name" value="PRTases_typeI"/>
    <property type="match status" value="1"/>
</dbReference>
<feature type="binding site" evidence="5">
    <location>
        <position position="161"/>
    </location>
    <ligand>
        <name>xanthine</name>
        <dbReference type="ChEBI" id="CHEBI:17712"/>
    </ligand>
</feature>
<keyword evidence="4 5" id="KW-0660">Purine salvage</keyword>
<evidence type="ECO:0000256" key="1">
    <source>
        <dbReference type="ARBA" id="ARBA00022490"/>
    </source>
</evidence>
<comment type="similarity">
    <text evidence="5">Belongs to the purine/pyrimidine phosphoribosyltransferase family. Xpt subfamily.</text>
</comment>
<evidence type="ECO:0000256" key="4">
    <source>
        <dbReference type="ARBA" id="ARBA00022726"/>
    </source>
</evidence>
<evidence type="ECO:0000256" key="2">
    <source>
        <dbReference type="ARBA" id="ARBA00022676"/>
    </source>
</evidence>
<dbReference type="HAMAP" id="MF_01184">
    <property type="entry name" value="XPRTase"/>
    <property type="match status" value="1"/>
</dbReference>
<comment type="function">
    <text evidence="5">Converts the preformed base xanthine, a product of nucleic acid breakdown, to xanthosine 5'-monophosphate (XMP), so it can be reused for RNA or DNA synthesis.</text>
</comment>
<dbReference type="InterPro" id="IPR000836">
    <property type="entry name" value="PRTase_dom"/>
</dbReference>
<evidence type="ECO:0000256" key="3">
    <source>
        <dbReference type="ARBA" id="ARBA00022679"/>
    </source>
</evidence>
<evidence type="ECO:0000259" key="7">
    <source>
        <dbReference type="Pfam" id="PF00156"/>
    </source>
</evidence>
<feature type="domain" description="Phosphoribosyltransferase" evidence="7">
    <location>
        <begin position="42"/>
        <end position="155"/>
    </location>
</feature>
<dbReference type="GO" id="GO:0032265">
    <property type="term" value="P:XMP salvage"/>
    <property type="evidence" value="ECO:0007669"/>
    <property type="project" value="UniProtKB-UniRule"/>
</dbReference>